<reference evidence="15" key="2">
    <citation type="submission" date="2014-03" db="EMBL/GenBank/DDBJ databases">
        <title>The whipworm genome and dual-species transcriptomics of an intimate host-pathogen interaction.</title>
        <authorList>
            <person name="Foth B.J."/>
            <person name="Tsai I.J."/>
            <person name="Reid A.J."/>
            <person name="Bancroft A.J."/>
            <person name="Nichol S."/>
            <person name="Tracey A."/>
            <person name="Holroyd N."/>
            <person name="Cotton J.A."/>
            <person name="Stanley E.J."/>
            <person name="Zarowiecki M."/>
            <person name="Liu J.Z."/>
            <person name="Huckvale T."/>
            <person name="Cooper P.J."/>
            <person name="Grencis R.K."/>
            <person name="Berriman M."/>
        </authorList>
    </citation>
    <scope>NUCLEOTIDE SEQUENCE [LARGE SCALE GENOMIC DNA]</scope>
</reference>
<dbReference type="SMART" id="SM00132">
    <property type="entry name" value="LIM"/>
    <property type="match status" value="2"/>
</dbReference>
<dbReference type="Gene3D" id="1.10.10.60">
    <property type="entry name" value="Homeodomain-like"/>
    <property type="match status" value="1"/>
</dbReference>
<dbReference type="Gene3D" id="2.10.110.10">
    <property type="entry name" value="Cysteine Rich Protein"/>
    <property type="match status" value="2"/>
</dbReference>
<dbReference type="SMART" id="SM00389">
    <property type="entry name" value="HOX"/>
    <property type="match status" value="1"/>
</dbReference>
<dbReference type="GO" id="GO:0046872">
    <property type="term" value="F:metal ion binding"/>
    <property type="evidence" value="ECO:0007669"/>
    <property type="project" value="UniProtKB-KW"/>
</dbReference>
<dbReference type="Pfam" id="PF00412">
    <property type="entry name" value="LIM"/>
    <property type="match status" value="2"/>
</dbReference>
<dbReference type="GO" id="GO:0045664">
    <property type="term" value="P:regulation of neuron differentiation"/>
    <property type="evidence" value="ECO:0007669"/>
    <property type="project" value="UniProtKB-ARBA"/>
</dbReference>
<keyword evidence="7 9" id="KW-0371">Homeobox</keyword>
<dbReference type="AlphaFoldDB" id="A0A077ZER7"/>
<dbReference type="PANTHER" id="PTHR24208">
    <property type="entry name" value="LIM/HOMEOBOX PROTEIN LHX"/>
    <property type="match status" value="1"/>
</dbReference>
<evidence type="ECO:0000256" key="9">
    <source>
        <dbReference type="PROSITE-ProRule" id="PRU00108"/>
    </source>
</evidence>
<dbReference type="CDD" id="cd09379">
    <property type="entry name" value="LIM2_AWH"/>
    <property type="match status" value="1"/>
</dbReference>
<evidence type="ECO:0000259" key="14">
    <source>
        <dbReference type="PROSITE" id="PS50071"/>
    </source>
</evidence>
<dbReference type="OrthoDB" id="10068367at2759"/>
<evidence type="ECO:0000256" key="7">
    <source>
        <dbReference type="ARBA" id="ARBA00023155"/>
    </source>
</evidence>
<comment type="subcellular location">
    <subcellularLocation>
        <location evidence="1 9 11">Nucleus</location>
    </subcellularLocation>
</comment>
<dbReference type="PROSITE" id="PS50071">
    <property type="entry name" value="HOMEOBOX_2"/>
    <property type="match status" value="1"/>
</dbReference>
<dbReference type="CDD" id="cd00086">
    <property type="entry name" value="homeodomain"/>
    <property type="match status" value="1"/>
</dbReference>
<dbReference type="SUPFAM" id="SSF57716">
    <property type="entry name" value="Glucocorticoid receptor-like (DNA-binding domain)"/>
    <property type="match status" value="2"/>
</dbReference>
<dbReference type="SUPFAM" id="SSF46689">
    <property type="entry name" value="Homeodomain-like"/>
    <property type="match status" value="1"/>
</dbReference>
<keyword evidence="6 9" id="KW-0238">DNA-binding</keyword>
<dbReference type="InterPro" id="IPR009057">
    <property type="entry name" value="Homeodomain-like_sf"/>
</dbReference>
<feature type="compositionally biased region" description="Polar residues" evidence="12">
    <location>
        <begin position="264"/>
        <end position="276"/>
    </location>
</feature>
<dbReference type="PROSITE" id="PS50023">
    <property type="entry name" value="LIM_DOMAIN_2"/>
    <property type="match status" value="2"/>
</dbReference>
<feature type="DNA-binding region" description="Homeobox" evidence="9">
    <location>
        <begin position="174"/>
        <end position="233"/>
    </location>
</feature>
<evidence type="ECO:0000256" key="12">
    <source>
        <dbReference type="SAM" id="MobiDB-lite"/>
    </source>
</evidence>
<keyword evidence="8 9" id="KW-0539">Nucleus</keyword>
<keyword evidence="3" id="KW-0677">Repeat</keyword>
<dbReference type="GO" id="GO:0045944">
    <property type="term" value="P:positive regulation of transcription by RNA polymerase II"/>
    <property type="evidence" value="ECO:0007669"/>
    <property type="project" value="UniProtKB-ARBA"/>
</dbReference>
<evidence type="ECO:0000256" key="3">
    <source>
        <dbReference type="ARBA" id="ARBA00022737"/>
    </source>
</evidence>
<feature type="domain" description="Homeobox" evidence="14">
    <location>
        <begin position="172"/>
        <end position="232"/>
    </location>
</feature>
<dbReference type="GO" id="GO:0005634">
    <property type="term" value="C:nucleus"/>
    <property type="evidence" value="ECO:0007669"/>
    <property type="project" value="UniProtKB-SubCell"/>
</dbReference>
<protein>
    <submittedName>
        <fullName evidence="15">LIM:homeobox protein Awh</fullName>
    </submittedName>
</protein>
<feature type="domain" description="LIM zinc-binding" evidence="13">
    <location>
        <begin position="98"/>
        <end position="160"/>
    </location>
</feature>
<evidence type="ECO:0000313" key="15">
    <source>
        <dbReference type="EMBL" id="CDW58334.1"/>
    </source>
</evidence>
<dbReference type="PROSITE" id="PS00478">
    <property type="entry name" value="LIM_DOMAIN_1"/>
    <property type="match status" value="2"/>
</dbReference>
<keyword evidence="2 10" id="KW-0479">Metal-binding</keyword>
<evidence type="ECO:0000256" key="1">
    <source>
        <dbReference type="ARBA" id="ARBA00004123"/>
    </source>
</evidence>
<accession>A0A077ZER7</accession>
<proteinExistence type="predicted"/>
<dbReference type="PANTHER" id="PTHR24208:SF127">
    <property type="entry name" value="LIM_HOMEOBOX PROTEIN AWH"/>
    <property type="match status" value="1"/>
</dbReference>
<evidence type="ECO:0000256" key="8">
    <source>
        <dbReference type="ARBA" id="ARBA00023242"/>
    </source>
</evidence>
<organism evidence="15 16">
    <name type="scientific">Trichuris trichiura</name>
    <name type="common">Whipworm</name>
    <name type="synonym">Trichocephalus trichiurus</name>
    <dbReference type="NCBI Taxonomy" id="36087"/>
    <lineage>
        <taxon>Eukaryota</taxon>
        <taxon>Metazoa</taxon>
        <taxon>Ecdysozoa</taxon>
        <taxon>Nematoda</taxon>
        <taxon>Enoplea</taxon>
        <taxon>Dorylaimia</taxon>
        <taxon>Trichinellida</taxon>
        <taxon>Trichuridae</taxon>
        <taxon>Trichuris</taxon>
    </lineage>
</organism>
<evidence type="ECO:0000313" key="16">
    <source>
        <dbReference type="Proteomes" id="UP000030665"/>
    </source>
</evidence>
<feature type="compositionally biased region" description="Low complexity" evidence="12">
    <location>
        <begin position="245"/>
        <end position="263"/>
    </location>
</feature>
<evidence type="ECO:0000256" key="2">
    <source>
        <dbReference type="ARBA" id="ARBA00022723"/>
    </source>
</evidence>
<gene>
    <name evidence="15" type="ORF">TTRE_0000664101</name>
</gene>
<evidence type="ECO:0000256" key="5">
    <source>
        <dbReference type="ARBA" id="ARBA00023038"/>
    </source>
</evidence>
<dbReference type="InterPro" id="IPR001356">
    <property type="entry name" value="HD"/>
</dbReference>
<sequence length="319" mass="36106">MMKQQLGGMVCVGCGDLIFDRFLLQVNQETWHAQCLRCSVCSLSLDQLPSCYFKEEKVFCKMCYQSDDLPDQLAEISVLSNRFTVRLAVAIPFRQFGVKCDRCNQTIQSNHWVRRARQYVYHLACFACDTCQRQLSTGEEFALQDSRVLCKQHYMELLDGDGGKIDLVHHKQKTKRVRTTFTEEQLQILQANFQVDSNPDGQDLERIAQVTGLSKRVTQVWFQNSRARQKKCQGVKVKSVNPRNSSSRDSYEESSPSGPLSEPVTTRSARSSSSPDEFTDSHYITDLPGSETTIETGYHLSALFDRPGSVPPSTDSSPC</sequence>
<keyword evidence="16" id="KW-1185">Reference proteome</keyword>
<dbReference type="Proteomes" id="UP000030665">
    <property type="component" value="Unassembled WGS sequence"/>
</dbReference>
<name>A0A077ZER7_TRITR</name>
<evidence type="ECO:0000256" key="11">
    <source>
        <dbReference type="RuleBase" id="RU000682"/>
    </source>
</evidence>
<feature type="domain" description="LIM zinc-binding" evidence="13">
    <location>
        <begin position="9"/>
        <end position="70"/>
    </location>
</feature>
<feature type="region of interest" description="Disordered" evidence="12">
    <location>
        <begin position="232"/>
        <end position="290"/>
    </location>
</feature>
<evidence type="ECO:0000256" key="10">
    <source>
        <dbReference type="PROSITE-ProRule" id="PRU00125"/>
    </source>
</evidence>
<dbReference type="STRING" id="36087.A0A077ZER7"/>
<dbReference type="GO" id="GO:0030182">
    <property type="term" value="P:neuron differentiation"/>
    <property type="evidence" value="ECO:0007669"/>
    <property type="project" value="TreeGrafter"/>
</dbReference>
<dbReference type="InterPro" id="IPR050453">
    <property type="entry name" value="LIM_Homeobox_TF"/>
</dbReference>
<evidence type="ECO:0000259" key="13">
    <source>
        <dbReference type="PROSITE" id="PS50023"/>
    </source>
</evidence>
<evidence type="ECO:0000256" key="6">
    <source>
        <dbReference type="ARBA" id="ARBA00023125"/>
    </source>
</evidence>
<keyword evidence="4 10" id="KW-0862">Zinc</keyword>
<dbReference type="EMBL" id="HG806313">
    <property type="protein sequence ID" value="CDW58334.1"/>
    <property type="molecule type" value="Genomic_DNA"/>
</dbReference>
<dbReference type="InterPro" id="IPR001781">
    <property type="entry name" value="Znf_LIM"/>
</dbReference>
<keyword evidence="5 10" id="KW-0440">LIM domain</keyword>
<dbReference type="GO" id="GO:0000977">
    <property type="term" value="F:RNA polymerase II transcription regulatory region sequence-specific DNA binding"/>
    <property type="evidence" value="ECO:0007669"/>
    <property type="project" value="UniProtKB-ARBA"/>
</dbReference>
<reference evidence="15" key="1">
    <citation type="submission" date="2014-01" db="EMBL/GenBank/DDBJ databases">
        <authorList>
            <person name="Aslett M."/>
        </authorList>
    </citation>
    <scope>NUCLEOTIDE SEQUENCE</scope>
</reference>
<dbReference type="GO" id="GO:0000981">
    <property type="term" value="F:DNA-binding transcription factor activity, RNA polymerase II-specific"/>
    <property type="evidence" value="ECO:0007669"/>
    <property type="project" value="TreeGrafter"/>
</dbReference>
<dbReference type="Pfam" id="PF00046">
    <property type="entry name" value="Homeodomain"/>
    <property type="match status" value="1"/>
</dbReference>
<evidence type="ECO:0000256" key="4">
    <source>
        <dbReference type="ARBA" id="ARBA00022833"/>
    </source>
</evidence>
<dbReference type="FunFam" id="1.10.10.60:FF:000027">
    <property type="entry name" value="LIM/homeobox protein Lhx9"/>
    <property type="match status" value="1"/>
</dbReference>